<feature type="domain" description="CBS" evidence="10">
    <location>
        <begin position="201"/>
        <end position="258"/>
    </location>
</feature>
<comment type="subunit">
    <text evidence="9">Homodimer.</text>
</comment>
<dbReference type="Pfam" id="PF01769">
    <property type="entry name" value="MgtE"/>
    <property type="match status" value="1"/>
</dbReference>
<dbReference type="OrthoDB" id="9790355at2"/>
<sequence length="453" mass="49266">MTYVEGYENLIELVAAGDQDALRQALNEMPSADVAEYMDEHFEVYSTLTLMQLLEPAQQAEVFGYLRPNNQQEIASHMEVGLLAQLFRDMSSDERADVYALLDIKLQDALMRRLARSEREDLLRLASYEEGTVGSVMTSDYATVPTGSTVEQALKKLRQSAPEKESIYQAYVIDAQHKLLGVVSLRQLITAAPIEIMDDLMTKDVVTVNPDMPQSEAARIISRYDLIAIPAVTDDNLLVGMVTFDDAMDVVEEEDTDTMHRSATVGKIEGGLRDASIFMLYRKRINWLVLLVFVNIFSGAAIAFYEETISAYISLLFFLPLLIASGGNSGAQSATLMIRGIATGEVAKGDWFRMLGKELAVSLGLGITMAVAIVLVGSFRAGPDIMLVVALSMLCIVLIGSMVGLLLPFLLNRLGWDPATASTPLVTTIADASGVLIYFGIATAILGLPAAGA</sequence>
<feature type="domain" description="CBS" evidence="10">
    <location>
        <begin position="137"/>
        <end position="200"/>
    </location>
</feature>
<accession>A0A432WA59</accession>
<dbReference type="SMART" id="SM00924">
    <property type="entry name" value="MgtE_N"/>
    <property type="match status" value="1"/>
</dbReference>
<evidence type="ECO:0000256" key="8">
    <source>
        <dbReference type="PROSITE-ProRule" id="PRU00703"/>
    </source>
</evidence>
<evidence type="ECO:0000256" key="3">
    <source>
        <dbReference type="ARBA" id="ARBA00022448"/>
    </source>
</evidence>
<dbReference type="PANTHER" id="PTHR43773:SF1">
    <property type="entry name" value="MAGNESIUM TRANSPORTER MGTE"/>
    <property type="match status" value="1"/>
</dbReference>
<evidence type="ECO:0000313" key="11">
    <source>
        <dbReference type="EMBL" id="RUO27047.1"/>
    </source>
</evidence>
<dbReference type="Pfam" id="PF00571">
    <property type="entry name" value="CBS"/>
    <property type="match status" value="2"/>
</dbReference>
<keyword evidence="6 9" id="KW-1133">Transmembrane helix</keyword>
<feature type="transmembrane region" description="Helical" evidence="9">
    <location>
        <begin position="432"/>
        <end position="451"/>
    </location>
</feature>
<evidence type="ECO:0000256" key="5">
    <source>
        <dbReference type="ARBA" id="ARBA00022842"/>
    </source>
</evidence>
<dbReference type="InterPro" id="IPR038076">
    <property type="entry name" value="MgtE_N_sf"/>
</dbReference>
<keyword evidence="8" id="KW-0129">CBS domain</keyword>
<dbReference type="GO" id="GO:0005886">
    <property type="term" value="C:plasma membrane"/>
    <property type="evidence" value="ECO:0007669"/>
    <property type="project" value="UniProtKB-SubCell"/>
</dbReference>
<evidence type="ECO:0000256" key="6">
    <source>
        <dbReference type="ARBA" id="ARBA00022989"/>
    </source>
</evidence>
<dbReference type="PROSITE" id="PS51371">
    <property type="entry name" value="CBS"/>
    <property type="match status" value="2"/>
</dbReference>
<comment type="caution">
    <text evidence="11">The sequence shown here is derived from an EMBL/GenBank/DDBJ whole genome shotgun (WGS) entry which is preliminary data.</text>
</comment>
<feature type="transmembrane region" description="Helical" evidence="9">
    <location>
        <begin position="385"/>
        <end position="411"/>
    </location>
</feature>
<comment type="subcellular location">
    <subcellularLocation>
        <location evidence="9">Cell membrane</location>
        <topology evidence="9">Multi-pass membrane protein</topology>
    </subcellularLocation>
    <subcellularLocation>
        <location evidence="1">Membrane</location>
        <topology evidence="1">Multi-pass membrane protein</topology>
    </subcellularLocation>
</comment>
<evidence type="ECO:0000256" key="2">
    <source>
        <dbReference type="ARBA" id="ARBA00009749"/>
    </source>
</evidence>
<dbReference type="InterPro" id="IPR006669">
    <property type="entry name" value="MgtE_transporter"/>
</dbReference>
<keyword evidence="3 9" id="KW-0813">Transport</keyword>
<dbReference type="Pfam" id="PF03448">
    <property type="entry name" value="MgtE_N"/>
    <property type="match status" value="1"/>
</dbReference>
<dbReference type="EMBL" id="PIPL01000001">
    <property type="protein sequence ID" value="RUO27047.1"/>
    <property type="molecule type" value="Genomic_DNA"/>
</dbReference>
<dbReference type="Proteomes" id="UP000288293">
    <property type="component" value="Unassembled WGS sequence"/>
</dbReference>
<keyword evidence="12" id="KW-1185">Reference proteome</keyword>
<dbReference type="GO" id="GO:0015095">
    <property type="term" value="F:magnesium ion transmembrane transporter activity"/>
    <property type="evidence" value="ECO:0007669"/>
    <property type="project" value="UniProtKB-UniRule"/>
</dbReference>
<dbReference type="InterPro" id="IPR046342">
    <property type="entry name" value="CBS_dom_sf"/>
</dbReference>
<dbReference type="InterPro" id="IPR036739">
    <property type="entry name" value="SLC41_membr_dom_sf"/>
</dbReference>
<dbReference type="InterPro" id="IPR006668">
    <property type="entry name" value="Mg_transptr_MgtE_intracell_dom"/>
</dbReference>
<feature type="transmembrane region" description="Helical" evidence="9">
    <location>
        <begin position="311"/>
        <end position="338"/>
    </location>
</feature>
<dbReference type="SMART" id="SM00116">
    <property type="entry name" value="CBS"/>
    <property type="match status" value="2"/>
</dbReference>
<dbReference type="SUPFAM" id="SSF161093">
    <property type="entry name" value="MgtE membrane domain-like"/>
    <property type="match status" value="1"/>
</dbReference>
<dbReference type="PANTHER" id="PTHR43773">
    <property type="entry name" value="MAGNESIUM TRANSPORTER MGTE"/>
    <property type="match status" value="1"/>
</dbReference>
<evidence type="ECO:0000313" key="12">
    <source>
        <dbReference type="Proteomes" id="UP000288293"/>
    </source>
</evidence>
<dbReference type="SUPFAM" id="SSF158791">
    <property type="entry name" value="MgtE N-terminal domain-like"/>
    <property type="match status" value="1"/>
</dbReference>
<gene>
    <name evidence="11" type="primary">mgtE</name>
    <name evidence="11" type="ORF">CWE09_10260</name>
</gene>
<dbReference type="Gene3D" id="1.25.60.10">
    <property type="entry name" value="MgtE N-terminal domain-like"/>
    <property type="match status" value="1"/>
</dbReference>
<reference evidence="11 12" key="1">
    <citation type="journal article" date="2011" name="Front. Microbiol.">
        <title>Genomic signatures of strain selection and enhancement in Bacillus atrophaeus var. globigii, a historical biowarfare simulant.</title>
        <authorList>
            <person name="Gibbons H.S."/>
            <person name="Broomall S.M."/>
            <person name="McNew L.A."/>
            <person name="Daligault H."/>
            <person name="Chapman C."/>
            <person name="Bruce D."/>
            <person name="Karavis M."/>
            <person name="Krepps M."/>
            <person name="McGregor P.A."/>
            <person name="Hong C."/>
            <person name="Park K.H."/>
            <person name="Akmal A."/>
            <person name="Feldman A."/>
            <person name="Lin J.S."/>
            <person name="Chang W.E."/>
            <person name="Higgs B.W."/>
            <person name="Demirev P."/>
            <person name="Lindquist J."/>
            <person name="Liem A."/>
            <person name="Fochler E."/>
            <person name="Read T.D."/>
            <person name="Tapia R."/>
            <person name="Johnson S."/>
            <person name="Bishop-Lilly K.A."/>
            <person name="Detter C."/>
            <person name="Han C."/>
            <person name="Sozhamannan S."/>
            <person name="Rosenzweig C.N."/>
            <person name="Skowronski E.W."/>
        </authorList>
    </citation>
    <scope>NUCLEOTIDE SEQUENCE [LARGE SCALE GENOMIC DNA]</scope>
    <source>
        <strain evidence="11 12">MLST1</strain>
    </source>
</reference>
<dbReference type="CDD" id="cd04606">
    <property type="entry name" value="CBS_pair_Mg_transporter"/>
    <property type="match status" value="1"/>
</dbReference>
<dbReference type="GO" id="GO:0046872">
    <property type="term" value="F:metal ion binding"/>
    <property type="evidence" value="ECO:0007669"/>
    <property type="project" value="UniProtKB-KW"/>
</dbReference>
<keyword evidence="9" id="KW-0479">Metal-binding</keyword>
<feature type="transmembrane region" description="Helical" evidence="9">
    <location>
        <begin position="359"/>
        <end position="379"/>
    </location>
</feature>
<comment type="function">
    <text evidence="9">Acts as a magnesium transporter.</text>
</comment>
<keyword evidence="9" id="KW-1003">Cell membrane</keyword>
<evidence type="ECO:0000259" key="10">
    <source>
        <dbReference type="PROSITE" id="PS51371"/>
    </source>
</evidence>
<dbReference type="RefSeq" id="WP_126803860.1">
    <property type="nucleotide sequence ID" value="NZ_PIPL01000001.1"/>
</dbReference>
<keyword evidence="4 9" id="KW-0812">Transmembrane</keyword>
<evidence type="ECO:0000256" key="4">
    <source>
        <dbReference type="ARBA" id="ARBA00022692"/>
    </source>
</evidence>
<dbReference type="AlphaFoldDB" id="A0A432WA59"/>
<keyword evidence="5 9" id="KW-0460">Magnesium</keyword>
<dbReference type="InterPro" id="IPR000644">
    <property type="entry name" value="CBS_dom"/>
</dbReference>
<dbReference type="InterPro" id="IPR006667">
    <property type="entry name" value="SLC41_membr_dom"/>
</dbReference>
<comment type="similarity">
    <text evidence="2 9">Belongs to the SLC41A transporter family.</text>
</comment>
<proteinExistence type="inferred from homology"/>
<dbReference type="SUPFAM" id="SSF54631">
    <property type="entry name" value="CBS-domain pair"/>
    <property type="match status" value="1"/>
</dbReference>
<dbReference type="NCBIfam" id="TIGR00400">
    <property type="entry name" value="mgtE"/>
    <property type="match status" value="1"/>
</dbReference>
<feature type="transmembrane region" description="Helical" evidence="9">
    <location>
        <begin position="285"/>
        <end position="305"/>
    </location>
</feature>
<dbReference type="Gene3D" id="1.10.357.20">
    <property type="entry name" value="SLC41 divalent cation transporters, integral membrane domain"/>
    <property type="match status" value="1"/>
</dbReference>
<evidence type="ECO:0000256" key="1">
    <source>
        <dbReference type="ARBA" id="ARBA00004141"/>
    </source>
</evidence>
<evidence type="ECO:0000256" key="9">
    <source>
        <dbReference type="RuleBase" id="RU362011"/>
    </source>
</evidence>
<evidence type="ECO:0000256" key="7">
    <source>
        <dbReference type="ARBA" id="ARBA00023136"/>
    </source>
</evidence>
<name>A0A432WA59_9GAMM</name>
<dbReference type="Gene3D" id="3.10.580.10">
    <property type="entry name" value="CBS-domain"/>
    <property type="match status" value="1"/>
</dbReference>
<organism evidence="11 12">
    <name type="scientific">Aliidiomarina minuta</name>
    <dbReference type="NCBI Taxonomy" id="880057"/>
    <lineage>
        <taxon>Bacteria</taxon>
        <taxon>Pseudomonadati</taxon>
        <taxon>Pseudomonadota</taxon>
        <taxon>Gammaproteobacteria</taxon>
        <taxon>Alteromonadales</taxon>
        <taxon>Idiomarinaceae</taxon>
        <taxon>Aliidiomarina</taxon>
    </lineage>
</organism>
<protein>
    <recommendedName>
        <fullName evidence="9">Magnesium transporter MgtE</fullName>
    </recommendedName>
</protein>
<keyword evidence="7 9" id="KW-0472">Membrane</keyword>